<evidence type="ECO:0000313" key="1">
    <source>
        <dbReference type="EMBL" id="MBE8724999.1"/>
    </source>
</evidence>
<dbReference type="EMBL" id="PRDM01000002">
    <property type="protein sequence ID" value="MBE8724999.1"/>
    <property type="molecule type" value="Genomic_DNA"/>
</dbReference>
<name>A0ABR9TIY8_9FLAO</name>
<sequence>MKTENPATETTEKLTASLLRFASEICFQGEFRNHPEYLTEIFEYILETEMGNDLQLRTKMLSCIKTSRMLVKALEPFSDEEIQNSSNFVLSH</sequence>
<comment type="caution">
    <text evidence="1">The sequence shown here is derived from an EMBL/GenBank/DDBJ whole genome shotgun (WGS) entry which is preliminary data.</text>
</comment>
<gene>
    <name evidence="1" type="ORF">C4F50_08565</name>
</gene>
<evidence type="ECO:0000313" key="2">
    <source>
        <dbReference type="Proteomes" id="UP000640614"/>
    </source>
</evidence>
<dbReference type="RefSeq" id="WP_193846012.1">
    <property type="nucleotide sequence ID" value="NZ_PRDM01000002.1"/>
</dbReference>
<keyword evidence="2" id="KW-1185">Reference proteome</keyword>
<reference evidence="1 2" key="1">
    <citation type="submission" date="2018-07" db="EMBL/GenBank/DDBJ databases">
        <title>Genome assembly of strain KB82.</title>
        <authorList>
            <person name="Kukolya J."/>
            <person name="Horvath B."/>
            <person name="Nagy I."/>
            <person name="Toth A."/>
        </authorList>
    </citation>
    <scope>NUCLEOTIDE SEQUENCE [LARGE SCALE GENOMIC DNA]</scope>
    <source>
        <strain evidence="1 2">Kb82</strain>
    </source>
</reference>
<proteinExistence type="predicted"/>
<accession>A0ABR9TIY8</accession>
<protein>
    <submittedName>
        <fullName evidence="1">Uncharacterized protein</fullName>
    </submittedName>
</protein>
<dbReference type="Proteomes" id="UP000640614">
    <property type="component" value="Unassembled WGS sequence"/>
</dbReference>
<organism evidence="1 2">
    <name type="scientific">Flavobacterium hungaricum</name>
    <dbReference type="NCBI Taxonomy" id="2082725"/>
    <lineage>
        <taxon>Bacteria</taxon>
        <taxon>Pseudomonadati</taxon>
        <taxon>Bacteroidota</taxon>
        <taxon>Flavobacteriia</taxon>
        <taxon>Flavobacteriales</taxon>
        <taxon>Flavobacteriaceae</taxon>
        <taxon>Flavobacterium</taxon>
    </lineage>
</organism>